<organism evidence="1 2">
    <name type="scientific">Avena sativa</name>
    <name type="common">Oat</name>
    <dbReference type="NCBI Taxonomy" id="4498"/>
    <lineage>
        <taxon>Eukaryota</taxon>
        <taxon>Viridiplantae</taxon>
        <taxon>Streptophyta</taxon>
        <taxon>Embryophyta</taxon>
        <taxon>Tracheophyta</taxon>
        <taxon>Spermatophyta</taxon>
        <taxon>Magnoliopsida</taxon>
        <taxon>Liliopsida</taxon>
        <taxon>Poales</taxon>
        <taxon>Poaceae</taxon>
        <taxon>BOP clade</taxon>
        <taxon>Pooideae</taxon>
        <taxon>Poodae</taxon>
        <taxon>Poeae</taxon>
        <taxon>Poeae Chloroplast Group 1 (Aveneae type)</taxon>
        <taxon>Aveninae</taxon>
        <taxon>Avena</taxon>
    </lineage>
</organism>
<evidence type="ECO:0000313" key="1">
    <source>
        <dbReference type="EnsemblPlants" id="AVESA.00010b.r2.2CG0283960.3.CDS"/>
    </source>
</evidence>
<dbReference type="Proteomes" id="UP001732700">
    <property type="component" value="Chromosome 2C"/>
</dbReference>
<dbReference type="EnsemblPlants" id="AVESA.00010b.r2.2CG0283960.3">
    <property type="protein sequence ID" value="AVESA.00010b.r2.2CG0283960.3.CDS"/>
    <property type="gene ID" value="AVESA.00010b.r2.2CG0283960"/>
</dbReference>
<protein>
    <submittedName>
        <fullName evidence="1">Uncharacterized protein</fullName>
    </submittedName>
</protein>
<sequence length="340" mass="36226">MCNFLCFIISKRARIQEKKLRQKRINPEAAARTHHPAAAAAAAAIPHTAPSFSPPPSLSPLALTRPGTMSSGLDMSLDDLIKQSKSRPKASPSPAFSTGPTRRAAPSAWTMPYPPSVPKSAAADSPYGVYSEHVAAMTNSPPPQAVAAPRSLETGTKLHVSNLNASVTVEDVQELFSEIGELKRYSVNYDKDGKSQGSAEVVFARKVDALDAIERYNGVQLDGKPMKIELIGNKIEPRPTTPLMYNHASSNYNAIPNNLPQRGGRRVSFHGNGRPGASGQGGGGQRGMSQGSGHPGNTVRDGGGRGQGRARGYDRNRVQASTVDLDAELEQYHASAVNQK</sequence>
<proteinExistence type="predicted"/>
<evidence type="ECO:0000313" key="2">
    <source>
        <dbReference type="Proteomes" id="UP001732700"/>
    </source>
</evidence>
<reference evidence="1" key="1">
    <citation type="submission" date="2021-05" db="EMBL/GenBank/DDBJ databases">
        <authorList>
            <person name="Scholz U."/>
            <person name="Mascher M."/>
            <person name="Fiebig A."/>
        </authorList>
    </citation>
    <scope>NUCLEOTIDE SEQUENCE [LARGE SCALE GENOMIC DNA]</scope>
</reference>
<keyword evidence="2" id="KW-1185">Reference proteome</keyword>
<name>A0ACD5UN45_AVESA</name>
<reference evidence="1" key="2">
    <citation type="submission" date="2025-09" db="UniProtKB">
        <authorList>
            <consortium name="EnsemblPlants"/>
        </authorList>
    </citation>
    <scope>IDENTIFICATION</scope>
</reference>
<accession>A0ACD5UN45</accession>